<feature type="transmembrane region" description="Helical" evidence="4">
    <location>
        <begin position="150"/>
        <end position="173"/>
    </location>
</feature>
<dbReference type="EC" id="2.7.13.3" evidence="2"/>
<dbReference type="InterPro" id="IPR003661">
    <property type="entry name" value="HisK_dim/P_dom"/>
</dbReference>
<evidence type="ECO:0000313" key="5">
    <source>
        <dbReference type="EMBL" id="WMN10999.1"/>
    </source>
</evidence>
<dbReference type="EMBL" id="CP129971">
    <property type="protein sequence ID" value="WMN10999.1"/>
    <property type="molecule type" value="Genomic_DNA"/>
</dbReference>
<evidence type="ECO:0000256" key="4">
    <source>
        <dbReference type="SAM" id="Phobius"/>
    </source>
</evidence>
<proteinExistence type="predicted"/>
<dbReference type="AlphaFoldDB" id="A0AA51N951"/>
<dbReference type="Proteomes" id="UP001230496">
    <property type="component" value="Chromosome"/>
</dbReference>
<comment type="catalytic activity">
    <reaction evidence="1">
        <text>ATP + protein L-histidine = ADP + protein N-phospho-L-histidine.</text>
        <dbReference type="EC" id="2.7.13.3"/>
    </reaction>
</comment>
<evidence type="ECO:0000313" key="6">
    <source>
        <dbReference type="Proteomes" id="UP001230496"/>
    </source>
</evidence>
<keyword evidence="4" id="KW-0472">Membrane</keyword>
<accession>A0AA51N951</accession>
<feature type="transmembrane region" description="Helical" evidence="4">
    <location>
        <begin position="113"/>
        <end position="138"/>
    </location>
</feature>
<dbReference type="CDD" id="cd00082">
    <property type="entry name" value="HisKA"/>
    <property type="match status" value="1"/>
</dbReference>
<name>A0AA51N951_9BACT</name>
<dbReference type="GO" id="GO:0000155">
    <property type="term" value="F:phosphorelay sensor kinase activity"/>
    <property type="evidence" value="ECO:0007669"/>
    <property type="project" value="InterPro"/>
</dbReference>
<dbReference type="KEGG" id="msaa:QYS49_36785"/>
<evidence type="ECO:0000256" key="3">
    <source>
        <dbReference type="SAM" id="Coils"/>
    </source>
</evidence>
<keyword evidence="4" id="KW-0812">Transmembrane</keyword>
<feature type="transmembrane region" description="Helical" evidence="4">
    <location>
        <begin position="80"/>
        <end position="101"/>
    </location>
</feature>
<keyword evidence="3" id="KW-0175">Coiled coil</keyword>
<protein>
    <recommendedName>
        <fullName evidence="2">histidine kinase</fullName>
        <ecNumber evidence="2">2.7.13.3</ecNumber>
    </recommendedName>
</protein>
<evidence type="ECO:0000256" key="2">
    <source>
        <dbReference type="ARBA" id="ARBA00012438"/>
    </source>
</evidence>
<feature type="coiled-coil region" evidence="3">
    <location>
        <begin position="178"/>
        <end position="226"/>
    </location>
</feature>
<dbReference type="SUPFAM" id="SSF47384">
    <property type="entry name" value="Homodimeric domain of signal transducing histidine kinase"/>
    <property type="match status" value="1"/>
</dbReference>
<keyword evidence="4" id="KW-1133">Transmembrane helix</keyword>
<evidence type="ECO:0000256" key="1">
    <source>
        <dbReference type="ARBA" id="ARBA00000085"/>
    </source>
</evidence>
<keyword evidence="6" id="KW-1185">Reference proteome</keyword>
<organism evidence="5 6">
    <name type="scientific">Marivirga salinarum</name>
    <dbReference type="NCBI Taxonomy" id="3059078"/>
    <lineage>
        <taxon>Bacteria</taxon>
        <taxon>Pseudomonadati</taxon>
        <taxon>Bacteroidota</taxon>
        <taxon>Cytophagia</taxon>
        <taxon>Cytophagales</taxon>
        <taxon>Marivirgaceae</taxon>
        <taxon>Marivirga</taxon>
    </lineage>
</organism>
<gene>
    <name evidence="5" type="ORF">QYS49_36785</name>
</gene>
<feature type="transmembrane region" description="Helical" evidence="4">
    <location>
        <begin position="15"/>
        <end position="38"/>
    </location>
</feature>
<dbReference type="RefSeq" id="WP_308347673.1">
    <property type="nucleotide sequence ID" value="NZ_CP129971.1"/>
</dbReference>
<dbReference type="InterPro" id="IPR036097">
    <property type="entry name" value="HisK_dim/P_sf"/>
</dbReference>
<reference evidence="5 6" key="1">
    <citation type="submission" date="2023-08" db="EMBL/GenBank/DDBJ databases">
        <title>Comparative genomics and taxonomic characterization of three novel marine species of genus Marivirga.</title>
        <authorList>
            <person name="Muhammad N."/>
            <person name="Kim S.-G."/>
        </authorList>
    </citation>
    <scope>NUCLEOTIDE SEQUENCE [LARGE SCALE GENOMIC DNA]</scope>
    <source>
        <strain evidence="5 6">BDSF4-3</strain>
    </source>
</reference>
<feature type="transmembrane region" description="Helical" evidence="4">
    <location>
        <begin position="50"/>
        <end position="74"/>
    </location>
</feature>
<sequence>MTELKLKFFEKHSDLFITIIFGLLSAVLGLITIDTPGFEGSYSDLREVPLLIAIFHLRNPLYIVLLCILTLLGLPLELRLIPVFLMHVVPLIIFWYVYQWIKKFDFKAIKLGFIWFFNALIYYCILLYPMLIFTYWMFGFNQDVSFLPSYKSIFISGTLEMIATAFVSSIYLVQMNFRRKLESNNKNLEKIVNERTQELSNANDKLLELNSNLENIVEERTQIVNQQLKRITKYVHMNSHEVRAPLARMLGLLNLIELETSEEKKKNLMKLLNISSIELDQIVKRMNKILEEEKKYLN</sequence>